<gene>
    <name evidence="3" type="ORF">CLV38_12523</name>
</gene>
<evidence type="ECO:0000313" key="4">
    <source>
        <dbReference type="Proteomes" id="UP000238205"/>
    </source>
</evidence>
<keyword evidence="4" id="KW-1185">Reference proteome</keyword>
<sequence>MKPDLSVHHHFPFSIEKVWTALTDSKTLSKWIWSNDFEPVIGHTFQFRAEPNDWWDGIVNCKVLEIEEPYKLSYTWHSAEEETIIVWRLEEQADGSTTLTLDQSGFSEETKVTKGAIQGAVYSWTEFCRKLETLLVTKNEQNGEKYE</sequence>
<dbReference type="RefSeq" id="WP_106195398.1">
    <property type="nucleotide sequence ID" value="NZ_PVTO01000025.1"/>
</dbReference>
<reference evidence="3 4" key="1">
    <citation type="submission" date="2018-03" db="EMBL/GenBank/DDBJ databases">
        <title>Genomic Encyclopedia of Archaeal and Bacterial Type Strains, Phase II (KMG-II): from individual species to whole genera.</title>
        <authorList>
            <person name="Goeker M."/>
        </authorList>
    </citation>
    <scope>NUCLEOTIDE SEQUENCE [LARGE SCALE GENOMIC DNA]</scope>
    <source>
        <strain evidence="3 4">DSM 13175</strain>
    </source>
</reference>
<dbReference type="Proteomes" id="UP000238205">
    <property type="component" value="Unassembled WGS sequence"/>
</dbReference>
<dbReference type="OrthoDB" id="2355173at2"/>
<dbReference type="Pfam" id="PF08327">
    <property type="entry name" value="AHSA1"/>
    <property type="match status" value="1"/>
</dbReference>
<dbReference type="InterPro" id="IPR013538">
    <property type="entry name" value="ASHA1/2-like_C"/>
</dbReference>
<evidence type="ECO:0000313" key="3">
    <source>
        <dbReference type="EMBL" id="PRY78652.1"/>
    </source>
</evidence>
<dbReference type="Gene3D" id="3.30.530.20">
    <property type="match status" value="1"/>
</dbReference>
<feature type="domain" description="Activator of Hsp90 ATPase homologue 1/2-like C-terminal" evidence="2">
    <location>
        <begin position="13"/>
        <end position="135"/>
    </location>
</feature>
<comment type="caution">
    <text evidence="3">The sequence shown here is derived from an EMBL/GenBank/DDBJ whole genome shotgun (WGS) entry which is preliminary data.</text>
</comment>
<organism evidence="3 4">
    <name type="scientific">Alkalibacterium olivapovliticus</name>
    <dbReference type="NCBI Taxonomy" id="99907"/>
    <lineage>
        <taxon>Bacteria</taxon>
        <taxon>Bacillati</taxon>
        <taxon>Bacillota</taxon>
        <taxon>Bacilli</taxon>
        <taxon>Lactobacillales</taxon>
        <taxon>Carnobacteriaceae</taxon>
        <taxon>Alkalibacterium</taxon>
    </lineage>
</organism>
<dbReference type="SUPFAM" id="SSF55961">
    <property type="entry name" value="Bet v1-like"/>
    <property type="match status" value="1"/>
</dbReference>
<accession>A0A2T0W0W8</accession>
<dbReference type="EMBL" id="PVTO01000025">
    <property type="protein sequence ID" value="PRY78652.1"/>
    <property type="molecule type" value="Genomic_DNA"/>
</dbReference>
<dbReference type="InterPro" id="IPR023393">
    <property type="entry name" value="START-like_dom_sf"/>
</dbReference>
<proteinExistence type="inferred from homology"/>
<comment type="similarity">
    <text evidence="1">Belongs to the AHA1 family.</text>
</comment>
<dbReference type="CDD" id="cd07814">
    <property type="entry name" value="SRPBCC_CalC_Aha1-like"/>
    <property type="match status" value="1"/>
</dbReference>
<dbReference type="AlphaFoldDB" id="A0A2T0W0W8"/>
<protein>
    <submittedName>
        <fullName evidence="3">Uncharacterized protein YndB with AHSA1/START domain</fullName>
    </submittedName>
</protein>
<evidence type="ECO:0000256" key="1">
    <source>
        <dbReference type="ARBA" id="ARBA00006817"/>
    </source>
</evidence>
<evidence type="ECO:0000259" key="2">
    <source>
        <dbReference type="Pfam" id="PF08327"/>
    </source>
</evidence>
<name>A0A2T0W0W8_9LACT</name>